<evidence type="ECO:0000256" key="1">
    <source>
        <dbReference type="SAM" id="MobiDB-lite"/>
    </source>
</evidence>
<proteinExistence type="predicted"/>
<dbReference type="EMBL" id="MLYO01000089">
    <property type="protein sequence ID" value="OIJ90495.1"/>
    <property type="molecule type" value="Genomic_DNA"/>
</dbReference>
<keyword evidence="3" id="KW-1185">Reference proteome</keyword>
<sequence length="111" mass="12489">MYDLIRRIAAWLWQVFNPGPGMRRAGSRPAEPVLARRPEEPRTTTPWPPAHRSPYGLNTPLDGSANAVVRPYLLEDEHERARQSRRRLTLVLAADFGIDLDQHVVGAEAVA</sequence>
<dbReference type="Proteomes" id="UP000179642">
    <property type="component" value="Unassembled WGS sequence"/>
</dbReference>
<name>A0A1S2PAR4_9ACTN</name>
<dbReference type="OrthoDB" id="4324398at2"/>
<comment type="caution">
    <text evidence="2">The sequence shown here is derived from an EMBL/GenBank/DDBJ whole genome shotgun (WGS) entry which is preliminary data.</text>
</comment>
<organism evidence="2 3">
    <name type="scientific">Streptomyces monashensis</name>
    <dbReference type="NCBI Taxonomy" id="1678012"/>
    <lineage>
        <taxon>Bacteria</taxon>
        <taxon>Bacillati</taxon>
        <taxon>Actinomycetota</taxon>
        <taxon>Actinomycetes</taxon>
        <taxon>Kitasatosporales</taxon>
        <taxon>Streptomycetaceae</taxon>
        <taxon>Streptomyces</taxon>
    </lineage>
</organism>
<dbReference type="AlphaFoldDB" id="A0A1S2PAR4"/>
<accession>A0A1S2PAR4</accession>
<reference evidence="2 3" key="1">
    <citation type="submission" date="2016-10" db="EMBL/GenBank/DDBJ databases">
        <title>Genome sequence of Streptomyces sp. MUSC 1.</title>
        <authorList>
            <person name="Lee L.-H."/>
            <person name="Ser H.-L."/>
            <person name="Law J.W.-F."/>
        </authorList>
    </citation>
    <scope>NUCLEOTIDE SEQUENCE [LARGE SCALE GENOMIC DNA]</scope>
    <source>
        <strain evidence="2 3">MUSC 1</strain>
    </source>
</reference>
<dbReference type="RefSeq" id="WP_071385956.1">
    <property type="nucleotide sequence ID" value="NZ_MLYO01000089.1"/>
</dbReference>
<evidence type="ECO:0000313" key="3">
    <source>
        <dbReference type="Proteomes" id="UP000179642"/>
    </source>
</evidence>
<protein>
    <submittedName>
        <fullName evidence="2">Uncharacterized protein</fullName>
    </submittedName>
</protein>
<evidence type="ECO:0000313" key="2">
    <source>
        <dbReference type="EMBL" id="OIJ90495.1"/>
    </source>
</evidence>
<gene>
    <name evidence="2" type="ORF">BIV23_40260</name>
</gene>
<feature type="region of interest" description="Disordered" evidence="1">
    <location>
        <begin position="23"/>
        <end position="60"/>
    </location>
</feature>